<dbReference type="Pfam" id="PF00042">
    <property type="entry name" value="Globin"/>
    <property type="match status" value="1"/>
</dbReference>
<evidence type="ECO:0000256" key="1">
    <source>
        <dbReference type="ARBA" id="ARBA00022617"/>
    </source>
</evidence>
<feature type="domain" description="Globin" evidence="6">
    <location>
        <begin position="56"/>
        <end position="203"/>
    </location>
</feature>
<dbReference type="GO" id="GO:0008941">
    <property type="term" value="F:nitric oxide dioxygenase NAD(P)H activity"/>
    <property type="evidence" value="ECO:0007669"/>
    <property type="project" value="TreeGrafter"/>
</dbReference>
<dbReference type="GO" id="GO:0005344">
    <property type="term" value="F:oxygen carrier activity"/>
    <property type="evidence" value="ECO:0007669"/>
    <property type="project" value="UniProtKB-KW"/>
</dbReference>
<dbReference type="PANTHER" id="PTHR43396">
    <property type="entry name" value="FLAVOHEMOPROTEIN"/>
    <property type="match status" value="1"/>
</dbReference>
<gene>
    <name evidence="8" type="primary">Aste57867_22737</name>
    <name evidence="7" type="ORF">As57867_022667</name>
    <name evidence="8" type="ORF">ASTE57867_22737</name>
</gene>
<evidence type="ECO:0000313" key="8">
    <source>
        <dbReference type="EMBL" id="VFT99390.1"/>
    </source>
</evidence>
<dbReference type="SUPFAM" id="SSF46458">
    <property type="entry name" value="Globin-like"/>
    <property type="match status" value="1"/>
</dbReference>
<dbReference type="GO" id="GO:0071949">
    <property type="term" value="F:FAD binding"/>
    <property type="evidence" value="ECO:0007669"/>
    <property type="project" value="TreeGrafter"/>
</dbReference>
<dbReference type="GO" id="GO:0019825">
    <property type="term" value="F:oxygen binding"/>
    <property type="evidence" value="ECO:0007669"/>
    <property type="project" value="InterPro"/>
</dbReference>
<dbReference type="EMBL" id="VJMH01007182">
    <property type="protein sequence ID" value="KAF0685346.1"/>
    <property type="molecule type" value="Genomic_DNA"/>
</dbReference>
<keyword evidence="9" id="KW-1185">Reference proteome</keyword>
<evidence type="ECO:0000256" key="2">
    <source>
        <dbReference type="ARBA" id="ARBA00022723"/>
    </source>
</evidence>
<name>A0A485LMH2_9STRA</name>
<protein>
    <submittedName>
        <fullName evidence="8">Aste57867_22737 protein</fullName>
    </submittedName>
</protein>
<keyword evidence="3" id="KW-0408">Iron</keyword>
<organism evidence="8 9">
    <name type="scientific">Aphanomyces stellatus</name>
    <dbReference type="NCBI Taxonomy" id="120398"/>
    <lineage>
        <taxon>Eukaryota</taxon>
        <taxon>Sar</taxon>
        <taxon>Stramenopiles</taxon>
        <taxon>Oomycota</taxon>
        <taxon>Saprolegniomycetes</taxon>
        <taxon>Saprolegniales</taxon>
        <taxon>Verrucalvaceae</taxon>
        <taxon>Aphanomyces</taxon>
    </lineage>
</organism>
<dbReference type="Proteomes" id="UP000332933">
    <property type="component" value="Unassembled WGS sequence"/>
</dbReference>
<evidence type="ECO:0000259" key="6">
    <source>
        <dbReference type="PROSITE" id="PS01033"/>
    </source>
</evidence>
<dbReference type="GO" id="GO:0046210">
    <property type="term" value="P:nitric oxide catabolic process"/>
    <property type="evidence" value="ECO:0007669"/>
    <property type="project" value="TreeGrafter"/>
</dbReference>
<reference evidence="7" key="2">
    <citation type="submission" date="2019-06" db="EMBL/GenBank/DDBJ databases">
        <title>Genomics analysis of Aphanomyces spp. identifies a new class of oomycete effector associated with host adaptation.</title>
        <authorList>
            <person name="Gaulin E."/>
        </authorList>
    </citation>
    <scope>NUCLEOTIDE SEQUENCE</scope>
    <source>
        <strain evidence="7">CBS 578.67</strain>
    </source>
</reference>
<dbReference type="AlphaFoldDB" id="A0A485LMH2"/>
<proteinExistence type="inferred from homology"/>
<dbReference type="GO" id="GO:0071500">
    <property type="term" value="P:cellular response to nitrosative stress"/>
    <property type="evidence" value="ECO:0007669"/>
    <property type="project" value="TreeGrafter"/>
</dbReference>
<dbReference type="InterPro" id="IPR009050">
    <property type="entry name" value="Globin-like_sf"/>
</dbReference>
<dbReference type="PROSITE" id="PS01033">
    <property type="entry name" value="GLOBIN"/>
    <property type="match status" value="1"/>
</dbReference>
<reference evidence="8 9" key="1">
    <citation type="submission" date="2019-03" db="EMBL/GenBank/DDBJ databases">
        <authorList>
            <person name="Gaulin E."/>
            <person name="Dumas B."/>
        </authorList>
    </citation>
    <scope>NUCLEOTIDE SEQUENCE [LARGE SCALE GENOMIC DNA]</scope>
    <source>
        <strain evidence="8">CBS 568.67</strain>
    </source>
</reference>
<accession>A0A485LMH2</accession>
<dbReference type="GO" id="GO:0046872">
    <property type="term" value="F:metal ion binding"/>
    <property type="evidence" value="ECO:0007669"/>
    <property type="project" value="UniProtKB-KW"/>
</dbReference>
<feature type="compositionally biased region" description="Low complexity" evidence="5">
    <location>
        <begin position="238"/>
        <end position="249"/>
    </location>
</feature>
<comment type="similarity">
    <text evidence="4">Belongs to the globin family.</text>
</comment>
<evidence type="ECO:0000256" key="5">
    <source>
        <dbReference type="SAM" id="MobiDB-lite"/>
    </source>
</evidence>
<keyword evidence="4" id="KW-0813">Transport</keyword>
<dbReference type="InterPro" id="IPR012292">
    <property type="entry name" value="Globin/Proto"/>
</dbReference>
<feature type="region of interest" description="Disordered" evidence="5">
    <location>
        <begin position="238"/>
        <end position="269"/>
    </location>
</feature>
<evidence type="ECO:0000313" key="7">
    <source>
        <dbReference type="EMBL" id="KAF0685346.1"/>
    </source>
</evidence>
<keyword evidence="1 4" id="KW-0349">Heme</keyword>
<dbReference type="PANTHER" id="PTHR43396:SF3">
    <property type="entry name" value="FLAVOHEMOPROTEIN"/>
    <property type="match status" value="1"/>
</dbReference>
<dbReference type="OrthoDB" id="75711at2759"/>
<dbReference type="InterPro" id="IPR000971">
    <property type="entry name" value="Globin"/>
</dbReference>
<dbReference type="EMBL" id="CAADRA010007208">
    <property type="protein sequence ID" value="VFT99390.1"/>
    <property type="molecule type" value="Genomic_DNA"/>
</dbReference>
<keyword evidence="4" id="KW-0561">Oxygen transport</keyword>
<dbReference type="GO" id="GO:0020037">
    <property type="term" value="F:heme binding"/>
    <property type="evidence" value="ECO:0007669"/>
    <property type="project" value="InterPro"/>
</dbReference>
<evidence type="ECO:0000313" key="9">
    <source>
        <dbReference type="Proteomes" id="UP000332933"/>
    </source>
</evidence>
<evidence type="ECO:0000256" key="3">
    <source>
        <dbReference type="ARBA" id="ARBA00023004"/>
    </source>
</evidence>
<evidence type="ECO:0000256" key="4">
    <source>
        <dbReference type="RuleBase" id="RU000356"/>
    </source>
</evidence>
<sequence>MLHCVFHPAPPPSAMGASKSVLAIKVKRNGELVLVNDTYRTFLRDRCPDFAFVRCKLTPEMQHLVGANWDAITTGATPAMKRKGHASPVIYFYDSFYTKLFEAAPEIRSLFRASIIVQGKALISIIQSVVKGPLTADAIGEVVELAYRHNKYGIKMQYYNILGRVLLLALGECTGDELWDATLDLAWRTVYAYMMTAMSPVLYHGVIDPSDEDIALAKQGRFRRDMVSKWTPKITSSSVQPTSSITSTTERWATATPTPRGVCHQARDR</sequence>
<dbReference type="Gene3D" id="1.10.490.10">
    <property type="entry name" value="Globins"/>
    <property type="match status" value="1"/>
</dbReference>
<keyword evidence="2" id="KW-0479">Metal-binding</keyword>